<comment type="caution">
    <text evidence="2">The sequence shown here is derived from an EMBL/GenBank/DDBJ whole genome shotgun (WGS) entry which is preliminary data.</text>
</comment>
<dbReference type="InterPro" id="IPR005135">
    <property type="entry name" value="Endo/exonuclease/phosphatase"/>
</dbReference>
<dbReference type="PANTHER" id="PTHR42834:SF1">
    <property type="entry name" value="ENDONUCLEASE_EXONUCLEASE_PHOSPHATASE FAMILY PROTEIN (AFU_ORTHOLOGUE AFUA_3G09210)"/>
    <property type="match status" value="1"/>
</dbReference>
<dbReference type="RefSeq" id="WP_116524892.1">
    <property type="nucleotide sequence ID" value="NZ_QRDX01000008.1"/>
</dbReference>
<keyword evidence="2" id="KW-0255">Endonuclease</keyword>
<evidence type="ECO:0000313" key="3">
    <source>
        <dbReference type="Proteomes" id="UP000256629"/>
    </source>
</evidence>
<dbReference type="PANTHER" id="PTHR42834">
    <property type="entry name" value="ENDONUCLEASE/EXONUCLEASE/PHOSPHATASE FAMILY PROTEIN (AFU_ORTHOLOGUE AFUA_3G09210)"/>
    <property type="match status" value="1"/>
</dbReference>
<keyword evidence="2" id="KW-0378">Hydrolase</keyword>
<dbReference type="AlphaFoldDB" id="A0A3D9H846"/>
<dbReference type="InterPro" id="IPR036691">
    <property type="entry name" value="Endo/exonu/phosph_ase_sf"/>
</dbReference>
<proteinExistence type="predicted"/>
<evidence type="ECO:0000313" key="2">
    <source>
        <dbReference type="EMBL" id="RED45668.1"/>
    </source>
</evidence>
<dbReference type="GO" id="GO:0004527">
    <property type="term" value="F:exonuclease activity"/>
    <property type="evidence" value="ECO:0007669"/>
    <property type="project" value="UniProtKB-KW"/>
</dbReference>
<sequence length="352" mass="40717">MSKLRLATFNCENLFSRPKVFGTTSRKAKELLGYIEELNNELSKAVFDQQRIAELKNKLKYYIRIQDIRGKHTSASGAGEWLGWIEFKRDPADEEAIENVARVMHAIDADIIALVEVENRPLLEDFHDKILFKKFYNQNPDKVYEHIYLIDGNDNRGIDVAVMSRMPVNFLKSHINEKSEYFGKMVNTFSRDCLQVNIQINEANNLNLFINHFKSMGYSDPRDPQSEKRRRGQSERVKEIIQQYDLNNELIAVVGDLNSSPEKWSMKPLTEFSDIYNVNLKLPASERGTYRYKSAKSQLDYILVSNALKSKLENVQIERRGTYTRRGPNFPSVVSRKTEASDHGAIVADFEF</sequence>
<feature type="domain" description="Endonuclease/exonuclease/phosphatase" evidence="1">
    <location>
        <begin position="95"/>
        <end position="310"/>
    </location>
</feature>
<keyword evidence="2" id="KW-0269">Exonuclease</keyword>
<organism evidence="2 3">
    <name type="scientific">Seonamhaeicola aphaedonensis</name>
    <dbReference type="NCBI Taxonomy" id="1461338"/>
    <lineage>
        <taxon>Bacteria</taxon>
        <taxon>Pseudomonadati</taxon>
        <taxon>Bacteroidota</taxon>
        <taxon>Flavobacteriia</taxon>
        <taxon>Flavobacteriales</taxon>
        <taxon>Flavobacteriaceae</taxon>
    </lineage>
</organism>
<dbReference type="OrthoDB" id="5500612at2"/>
<evidence type="ECO:0000259" key="1">
    <source>
        <dbReference type="Pfam" id="PF19580"/>
    </source>
</evidence>
<reference evidence="2 3" key="1">
    <citation type="submission" date="2018-07" db="EMBL/GenBank/DDBJ databases">
        <title>Genomic Encyclopedia of Type Strains, Phase III (KMG-III): the genomes of soil and plant-associated and newly described type strains.</title>
        <authorList>
            <person name="Whitman W."/>
        </authorList>
    </citation>
    <scope>NUCLEOTIDE SEQUENCE [LARGE SCALE GENOMIC DNA]</scope>
    <source>
        <strain evidence="2 3">CECT 8487</strain>
    </source>
</reference>
<keyword evidence="2" id="KW-0540">Nuclease</keyword>
<keyword evidence="3" id="KW-1185">Reference proteome</keyword>
<protein>
    <submittedName>
        <fullName evidence="2">Endonuclease/exonuclease/phosphatase family protein</fullName>
    </submittedName>
</protein>
<dbReference type="Proteomes" id="UP000256629">
    <property type="component" value="Unassembled WGS sequence"/>
</dbReference>
<dbReference type="GO" id="GO:0004519">
    <property type="term" value="F:endonuclease activity"/>
    <property type="evidence" value="ECO:0007669"/>
    <property type="project" value="UniProtKB-KW"/>
</dbReference>
<dbReference type="Gene3D" id="3.60.10.10">
    <property type="entry name" value="Endonuclease/exonuclease/phosphatase"/>
    <property type="match status" value="1"/>
</dbReference>
<name>A0A3D9H846_9FLAO</name>
<accession>A0A3D9H846</accession>
<dbReference type="SUPFAM" id="SSF56219">
    <property type="entry name" value="DNase I-like"/>
    <property type="match status" value="1"/>
</dbReference>
<gene>
    <name evidence="2" type="ORF">DFQ02_10846</name>
</gene>
<dbReference type="Pfam" id="PF19580">
    <property type="entry name" value="Exo_endo_phos_3"/>
    <property type="match status" value="1"/>
</dbReference>
<dbReference type="EMBL" id="QRDX01000008">
    <property type="protein sequence ID" value="RED45668.1"/>
    <property type="molecule type" value="Genomic_DNA"/>
</dbReference>